<dbReference type="CDD" id="cd05233">
    <property type="entry name" value="SDR_c"/>
    <property type="match status" value="1"/>
</dbReference>
<feature type="region of interest" description="Disordered" evidence="3">
    <location>
        <begin position="239"/>
        <end position="262"/>
    </location>
</feature>
<dbReference type="Proteomes" id="UP001596378">
    <property type="component" value="Unassembled WGS sequence"/>
</dbReference>
<accession>A0ABW2F7X2</accession>
<keyword evidence="2 4" id="KW-0560">Oxidoreductase</keyword>
<protein>
    <submittedName>
        <fullName evidence="4">SDR family NAD(P)-dependent oxidoreductase</fullName>
        <ecNumber evidence="4">1.1.1.-</ecNumber>
    </submittedName>
</protein>
<evidence type="ECO:0000256" key="1">
    <source>
        <dbReference type="ARBA" id="ARBA00006484"/>
    </source>
</evidence>
<dbReference type="PRINTS" id="PR00081">
    <property type="entry name" value="GDHRDH"/>
</dbReference>
<evidence type="ECO:0000313" key="5">
    <source>
        <dbReference type="Proteomes" id="UP001596378"/>
    </source>
</evidence>
<evidence type="ECO:0000256" key="2">
    <source>
        <dbReference type="ARBA" id="ARBA00023002"/>
    </source>
</evidence>
<reference evidence="5" key="1">
    <citation type="journal article" date="2019" name="Int. J. Syst. Evol. Microbiol.">
        <title>The Global Catalogue of Microorganisms (GCM) 10K type strain sequencing project: providing services to taxonomists for standard genome sequencing and annotation.</title>
        <authorList>
            <consortium name="The Broad Institute Genomics Platform"/>
            <consortium name="The Broad Institute Genome Sequencing Center for Infectious Disease"/>
            <person name="Wu L."/>
            <person name="Ma J."/>
        </authorList>
    </citation>
    <scope>NUCLEOTIDE SEQUENCE [LARGE SCALE GENOMIC DNA]</scope>
    <source>
        <strain evidence="5">KCTC 12907</strain>
    </source>
</reference>
<dbReference type="PANTHER" id="PTHR43639:SF1">
    <property type="entry name" value="SHORT-CHAIN DEHYDROGENASE_REDUCTASE FAMILY PROTEIN"/>
    <property type="match status" value="1"/>
</dbReference>
<organism evidence="4 5">
    <name type="scientific">Cohnella cellulosilytica</name>
    <dbReference type="NCBI Taxonomy" id="986710"/>
    <lineage>
        <taxon>Bacteria</taxon>
        <taxon>Bacillati</taxon>
        <taxon>Bacillota</taxon>
        <taxon>Bacilli</taxon>
        <taxon>Bacillales</taxon>
        <taxon>Paenibacillaceae</taxon>
        <taxon>Cohnella</taxon>
    </lineage>
</organism>
<dbReference type="EC" id="1.1.1.-" evidence="4"/>
<dbReference type="PANTHER" id="PTHR43639">
    <property type="entry name" value="OXIDOREDUCTASE, SHORT-CHAIN DEHYDROGENASE/REDUCTASE FAMILY (AFU_ORTHOLOGUE AFUA_5G02870)"/>
    <property type="match status" value="1"/>
</dbReference>
<evidence type="ECO:0000313" key="4">
    <source>
        <dbReference type="EMBL" id="MFC7149301.1"/>
    </source>
</evidence>
<sequence>MSRTTALIVGDASTLNRAIALALASDGRDIVLACHAPPNGAAELRAEIERTGASVRLVQAPLDAPETPERIVGEIADLALTVWSTGRPPAGRLIDTDAEELDRQYALHYRSAILFTKASANAMIETGTAGSILFVTSHHAHRAYADNVLIGSYSAALHRSAESLAMQLAPDRIRLNCIAAGETLPASPAGTEFGDQIPLGYGRDEDVADAAAFLCSERARYMTGTVLKVDGGLTLPGMPEHGRGSGWNRPLAAPGLSTAAQK</sequence>
<comment type="caution">
    <text evidence="4">The sequence shown here is derived from an EMBL/GenBank/DDBJ whole genome shotgun (WGS) entry which is preliminary data.</text>
</comment>
<dbReference type="RefSeq" id="WP_378054378.1">
    <property type="nucleotide sequence ID" value="NZ_JBHMDN010000079.1"/>
</dbReference>
<gene>
    <name evidence="4" type="ORF">ACFQMJ_12260</name>
</gene>
<name>A0ABW2F7X2_9BACL</name>
<keyword evidence="5" id="KW-1185">Reference proteome</keyword>
<dbReference type="InterPro" id="IPR036291">
    <property type="entry name" value="NAD(P)-bd_dom_sf"/>
</dbReference>
<dbReference type="EMBL" id="JBHTAI010000006">
    <property type="protein sequence ID" value="MFC7149301.1"/>
    <property type="molecule type" value="Genomic_DNA"/>
</dbReference>
<dbReference type="Gene3D" id="3.40.50.720">
    <property type="entry name" value="NAD(P)-binding Rossmann-like Domain"/>
    <property type="match status" value="1"/>
</dbReference>
<evidence type="ECO:0000256" key="3">
    <source>
        <dbReference type="SAM" id="MobiDB-lite"/>
    </source>
</evidence>
<dbReference type="InterPro" id="IPR002347">
    <property type="entry name" value="SDR_fam"/>
</dbReference>
<comment type="similarity">
    <text evidence="1">Belongs to the short-chain dehydrogenases/reductases (SDR) family.</text>
</comment>
<dbReference type="SUPFAM" id="SSF51735">
    <property type="entry name" value="NAD(P)-binding Rossmann-fold domains"/>
    <property type="match status" value="1"/>
</dbReference>
<dbReference type="Pfam" id="PF13561">
    <property type="entry name" value="adh_short_C2"/>
    <property type="match status" value="1"/>
</dbReference>
<proteinExistence type="inferred from homology"/>
<dbReference type="GO" id="GO:0016491">
    <property type="term" value="F:oxidoreductase activity"/>
    <property type="evidence" value="ECO:0007669"/>
    <property type="project" value="UniProtKB-KW"/>
</dbReference>